<keyword evidence="1" id="KW-0812">Transmembrane</keyword>
<evidence type="ECO:0000313" key="2">
    <source>
        <dbReference type="EMBL" id="GHP00780.1"/>
    </source>
</evidence>
<evidence type="ECO:0000313" key="3">
    <source>
        <dbReference type="Proteomes" id="UP000597444"/>
    </source>
</evidence>
<reference evidence="2" key="1">
    <citation type="submission" date="2020-10" db="EMBL/GenBank/DDBJ databases">
        <title>Taxonomic study of unclassified bacteria belonging to the class Ktedonobacteria.</title>
        <authorList>
            <person name="Yabe S."/>
            <person name="Wang C.M."/>
            <person name="Zheng Y."/>
            <person name="Sakai Y."/>
            <person name="Cavaletti L."/>
            <person name="Monciardini P."/>
            <person name="Donadio S."/>
        </authorList>
    </citation>
    <scope>NUCLEOTIDE SEQUENCE</scope>
    <source>
        <strain evidence="2">ID150040</strain>
    </source>
</reference>
<dbReference type="AlphaFoldDB" id="A0A8J3N735"/>
<name>A0A8J3N735_9CHLR</name>
<keyword evidence="3" id="KW-1185">Reference proteome</keyword>
<feature type="transmembrane region" description="Helical" evidence="1">
    <location>
        <begin position="24"/>
        <end position="45"/>
    </location>
</feature>
<dbReference type="EMBL" id="BNJK01000003">
    <property type="protein sequence ID" value="GHP00780.1"/>
    <property type="molecule type" value="Genomic_DNA"/>
</dbReference>
<sequence length="89" mass="10508">MSFLLLGVLLQFGALIAPWLIHTGMSFFEGGVLFLLSFRMVVWMIRFCQRGHHILKQHARYREGVLLLKGTSLWLLQWICKGIFWLLFR</sequence>
<dbReference type="Proteomes" id="UP000597444">
    <property type="component" value="Unassembled WGS sequence"/>
</dbReference>
<protein>
    <submittedName>
        <fullName evidence="2">Uncharacterized protein</fullName>
    </submittedName>
</protein>
<comment type="caution">
    <text evidence="2">The sequence shown here is derived from an EMBL/GenBank/DDBJ whole genome shotgun (WGS) entry which is preliminary data.</text>
</comment>
<accession>A0A8J3N735</accession>
<gene>
    <name evidence="2" type="ORF">KSF_108270</name>
</gene>
<evidence type="ECO:0000256" key="1">
    <source>
        <dbReference type="SAM" id="Phobius"/>
    </source>
</evidence>
<keyword evidence="1" id="KW-1133">Transmembrane helix</keyword>
<keyword evidence="1" id="KW-0472">Membrane</keyword>
<feature type="transmembrane region" description="Helical" evidence="1">
    <location>
        <begin position="66"/>
        <end position="88"/>
    </location>
</feature>
<proteinExistence type="predicted"/>
<organism evidence="2 3">
    <name type="scientific">Reticulibacter mediterranei</name>
    <dbReference type="NCBI Taxonomy" id="2778369"/>
    <lineage>
        <taxon>Bacteria</taxon>
        <taxon>Bacillati</taxon>
        <taxon>Chloroflexota</taxon>
        <taxon>Ktedonobacteria</taxon>
        <taxon>Ktedonobacterales</taxon>
        <taxon>Reticulibacteraceae</taxon>
        <taxon>Reticulibacter</taxon>
    </lineage>
</organism>